<accession>F8P6Y1</accession>
<proteinExistence type="predicted"/>
<dbReference type="RefSeq" id="XP_007322154.1">
    <property type="nucleotide sequence ID" value="XM_007322092.1"/>
</dbReference>
<organism>
    <name type="scientific">Serpula lacrymans var. lacrymans (strain S7.9)</name>
    <name type="common">Dry rot fungus</name>
    <dbReference type="NCBI Taxonomy" id="578457"/>
    <lineage>
        <taxon>Eukaryota</taxon>
        <taxon>Fungi</taxon>
        <taxon>Dikarya</taxon>
        <taxon>Basidiomycota</taxon>
        <taxon>Agaricomycotina</taxon>
        <taxon>Agaricomycetes</taxon>
        <taxon>Agaricomycetidae</taxon>
        <taxon>Boletales</taxon>
        <taxon>Coniophorineae</taxon>
        <taxon>Serpulaceae</taxon>
        <taxon>Serpula</taxon>
    </lineage>
</organism>
<protein>
    <submittedName>
        <fullName evidence="1">Uncharacterized protein</fullName>
    </submittedName>
</protein>
<reference evidence="1" key="1">
    <citation type="submission" date="2011-04" db="EMBL/GenBank/DDBJ databases">
        <title>Evolution of plant cell wall degrading machinery underlies the functional diversity of forest fungi.</title>
        <authorList>
            <consortium name="US DOE Joint Genome Institute (JGI-PGF)"/>
            <person name="Eastwood D.C."/>
            <person name="Floudas D."/>
            <person name="Binder M."/>
            <person name="Majcherczyk A."/>
            <person name="Schneider P."/>
            <person name="Aerts A."/>
            <person name="Asiegbu F.O."/>
            <person name="Baker S.E."/>
            <person name="Barry K."/>
            <person name="Bendiksby M."/>
            <person name="Blumentritt M."/>
            <person name="Coutinho P.M."/>
            <person name="Cullen D."/>
            <person name="Cullen D."/>
            <person name="Gathman A."/>
            <person name="Goodell B."/>
            <person name="Henrissat B."/>
            <person name="Ihrmark K."/>
            <person name="Kauserud H."/>
            <person name="Kohler A."/>
            <person name="LaButti K."/>
            <person name="Lapidus A."/>
            <person name="Lavin J.L."/>
            <person name="Lee Y.-H."/>
            <person name="Lindquist E."/>
            <person name="Lilly W."/>
            <person name="Lucas S."/>
            <person name="Morin E."/>
            <person name="Murat C."/>
            <person name="Oguiza J.A."/>
            <person name="Park J."/>
            <person name="Pisabarro A.G."/>
            <person name="Riley R."/>
            <person name="Rosling A."/>
            <person name="Salamov A."/>
            <person name="Schmidt O."/>
            <person name="Schmutz J."/>
            <person name="Skrede I."/>
            <person name="Stenlid J."/>
            <person name="Wiebenga A."/>
            <person name="Xie X."/>
            <person name="Kues U."/>
            <person name="Hibbett D.S."/>
            <person name="Hoffmeister D."/>
            <person name="Hogberg N."/>
            <person name="Martin F."/>
            <person name="Grigoriev I.V."/>
            <person name="Watkinson S.C."/>
        </authorList>
    </citation>
    <scope>NUCLEOTIDE SEQUENCE</scope>
    <source>
        <strain evidence="1">S7.9</strain>
    </source>
</reference>
<dbReference type="AlphaFoldDB" id="F8P6Y1"/>
<dbReference type="EMBL" id="GL945439">
    <property type="protein sequence ID" value="EGO21197.1"/>
    <property type="molecule type" value="Genomic_DNA"/>
</dbReference>
<dbReference type="KEGG" id="sla:SERLADRAFT_476080"/>
<dbReference type="HOGENOM" id="CLU_2559700_0_0_1"/>
<dbReference type="GeneID" id="18820742"/>
<sequence>MQKASLLLVGIHTGWCKLYHFIVHLMDSQVFLFLHGDLALRPSSDMRMVPMHKSDTDTSHNTPFNNNRTHHSTLPQFVRMAH</sequence>
<dbReference type="Proteomes" id="UP000008064">
    <property type="component" value="Unassembled WGS sequence"/>
</dbReference>
<gene>
    <name evidence="1" type="ORF">SERLADRAFT_476080</name>
</gene>
<evidence type="ECO:0000313" key="1">
    <source>
        <dbReference type="EMBL" id="EGO21197.1"/>
    </source>
</evidence>
<name>F8P6Y1_SERL9</name>